<evidence type="ECO:0000256" key="2">
    <source>
        <dbReference type="SAM" id="SignalP"/>
    </source>
</evidence>
<evidence type="ECO:0000313" key="5">
    <source>
        <dbReference type="Proteomes" id="UP000076962"/>
    </source>
</evidence>
<comment type="caution">
    <text evidence="4">The sequence shown here is derived from an EMBL/GenBank/DDBJ whole genome shotgun (WGS) entry which is preliminary data.</text>
</comment>
<gene>
    <name evidence="4" type="ORF">THIOM_000407</name>
</gene>
<reference evidence="4 5" key="1">
    <citation type="submission" date="2016-05" db="EMBL/GenBank/DDBJ databases">
        <title>Single-cell genome of chain-forming Candidatus Thiomargarita nelsonii and comparison to other large sulfur-oxidizing bacteria.</title>
        <authorList>
            <person name="Winkel M."/>
            <person name="Salman V."/>
            <person name="Woyke T."/>
            <person name="Schulz-Vogt H."/>
            <person name="Richter M."/>
            <person name="Flood B."/>
            <person name="Bailey J."/>
            <person name="Amann R."/>
            <person name="Mussmann M."/>
        </authorList>
    </citation>
    <scope>NUCLEOTIDE SEQUENCE [LARGE SCALE GENOMIC DNA]</scope>
    <source>
        <strain evidence="4 5">THI036</strain>
    </source>
</reference>
<dbReference type="EMBL" id="LUTY01000180">
    <property type="protein sequence ID" value="OAD23751.1"/>
    <property type="molecule type" value="Genomic_DNA"/>
</dbReference>
<feature type="signal peptide" evidence="2">
    <location>
        <begin position="1"/>
        <end position="39"/>
    </location>
</feature>
<protein>
    <submittedName>
        <fullName evidence="4">Secreted protein</fullName>
    </submittedName>
</protein>
<evidence type="ECO:0000259" key="3">
    <source>
        <dbReference type="PROSITE" id="PS50963"/>
    </source>
</evidence>
<name>A0A176S6M0_9GAMM</name>
<keyword evidence="2" id="KW-0732">Signal</keyword>
<organism evidence="4 5">
    <name type="scientific">Candidatus Thiomargarita nelsonii</name>
    <dbReference type="NCBI Taxonomy" id="1003181"/>
    <lineage>
        <taxon>Bacteria</taxon>
        <taxon>Pseudomonadati</taxon>
        <taxon>Pseudomonadota</taxon>
        <taxon>Gammaproteobacteria</taxon>
        <taxon>Thiotrichales</taxon>
        <taxon>Thiotrichaceae</taxon>
        <taxon>Thiomargarita</taxon>
    </lineage>
</organism>
<dbReference type="GO" id="GO:0005540">
    <property type="term" value="F:hyaluronic acid binding"/>
    <property type="evidence" value="ECO:0007669"/>
    <property type="project" value="InterPro"/>
</dbReference>
<evidence type="ECO:0000313" key="4">
    <source>
        <dbReference type="EMBL" id="OAD23751.1"/>
    </source>
</evidence>
<dbReference type="PROSITE" id="PS50963">
    <property type="entry name" value="LINK_2"/>
    <property type="match status" value="1"/>
</dbReference>
<dbReference type="InterPro" id="IPR000538">
    <property type="entry name" value="Link_dom"/>
</dbReference>
<proteinExistence type="predicted"/>
<dbReference type="Proteomes" id="UP000076962">
    <property type="component" value="Unassembled WGS sequence"/>
</dbReference>
<dbReference type="GO" id="GO:0007155">
    <property type="term" value="P:cell adhesion"/>
    <property type="evidence" value="ECO:0007669"/>
    <property type="project" value="InterPro"/>
</dbReference>
<sequence>MYHYLTNNQQREIKPMPKTPITATLLIAALALMPSASIAIEDCGTSVTECRMKQQIEDSQRQITELQTALSSLQQKMNAMAFPPLHFMKCGKTYTCTPKMCLEKCISLGLRMATYDEVYAWASQGKDHCARMWMLHSQHPGKVYASFPMYKNNTKPGCGATNTGNIPRMEWISVFDWNSEKKYDCACAGIR</sequence>
<keyword evidence="1" id="KW-1015">Disulfide bond</keyword>
<keyword evidence="5" id="KW-1185">Reference proteome</keyword>
<accession>A0A176S6M0</accession>
<feature type="chain" id="PRO_5008049023" evidence="2">
    <location>
        <begin position="40"/>
        <end position="191"/>
    </location>
</feature>
<dbReference type="AlphaFoldDB" id="A0A176S6M0"/>
<feature type="domain" description="Link" evidence="3">
    <location>
        <begin position="83"/>
        <end position="189"/>
    </location>
</feature>
<evidence type="ECO:0000256" key="1">
    <source>
        <dbReference type="ARBA" id="ARBA00023157"/>
    </source>
</evidence>